<protein>
    <submittedName>
        <fullName evidence="1">Uncharacterized protein</fullName>
    </submittedName>
</protein>
<accession>A0A8K0HNT3</accession>
<gene>
    <name evidence="1" type="ORF">FNV43_RR00982</name>
</gene>
<dbReference type="AlphaFoldDB" id="A0A8K0HNT3"/>
<dbReference type="Proteomes" id="UP000796880">
    <property type="component" value="Unassembled WGS sequence"/>
</dbReference>
<reference evidence="1" key="1">
    <citation type="submission" date="2020-03" db="EMBL/GenBank/DDBJ databases">
        <title>A high-quality chromosome-level genome assembly of a woody plant with both climbing and erect habits, Rhamnella rubrinervis.</title>
        <authorList>
            <person name="Lu Z."/>
            <person name="Yang Y."/>
            <person name="Zhu X."/>
            <person name="Sun Y."/>
        </authorList>
    </citation>
    <scope>NUCLEOTIDE SEQUENCE</scope>
    <source>
        <strain evidence="1">BYM</strain>
        <tissue evidence="1">Leaf</tissue>
    </source>
</reference>
<dbReference type="EMBL" id="VOIH02000001">
    <property type="protein sequence ID" value="KAF3456332.1"/>
    <property type="molecule type" value="Genomic_DNA"/>
</dbReference>
<name>A0A8K0HNT3_9ROSA</name>
<keyword evidence="2" id="KW-1185">Reference proteome</keyword>
<proteinExistence type="predicted"/>
<sequence>MVFIIANHTKSYYFRPAWSSIHRAANALRGVIKGIFNRGGGANPADQPESFMATNGAEPPHNLNYGAPEPVPSPGRVNYEYENSNQRIKQHGVKIRTCYSIGNDNGAVVIEGSDQQKIRSIRNQTGNNMGSRNGDIEITSITNQQKIHGIRNRSCNNGNVRIENIRTT</sequence>
<evidence type="ECO:0000313" key="1">
    <source>
        <dbReference type="EMBL" id="KAF3456332.1"/>
    </source>
</evidence>
<organism evidence="1 2">
    <name type="scientific">Rhamnella rubrinervis</name>
    <dbReference type="NCBI Taxonomy" id="2594499"/>
    <lineage>
        <taxon>Eukaryota</taxon>
        <taxon>Viridiplantae</taxon>
        <taxon>Streptophyta</taxon>
        <taxon>Embryophyta</taxon>
        <taxon>Tracheophyta</taxon>
        <taxon>Spermatophyta</taxon>
        <taxon>Magnoliopsida</taxon>
        <taxon>eudicotyledons</taxon>
        <taxon>Gunneridae</taxon>
        <taxon>Pentapetalae</taxon>
        <taxon>rosids</taxon>
        <taxon>fabids</taxon>
        <taxon>Rosales</taxon>
        <taxon>Rhamnaceae</taxon>
        <taxon>rhamnoid group</taxon>
        <taxon>Rhamneae</taxon>
        <taxon>Rhamnella</taxon>
    </lineage>
</organism>
<evidence type="ECO:0000313" key="2">
    <source>
        <dbReference type="Proteomes" id="UP000796880"/>
    </source>
</evidence>
<comment type="caution">
    <text evidence="1">The sequence shown here is derived from an EMBL/GenBank/DDBJ whole genome shotgun (WGS) entry which is preliminary data.</text>
</comment>